<keyword evidence="1" id="KW-0238">DNA-binding</keyword>
<organism evidence="2 3">
    <name type="scientific">Deinococcus radiopugnans ATCC 19172</name>
    <dbReference type="NCBI Taxonomy" id="585398"/>
    <lineage>
        <taxon>Bacteria</taxon>
        <taxon>Thermotogati</taxon>
        <taxon>Deinococcota</taxon>
        <taxon>Deinococci</taxon>
        <taxon>Deinococcales</taxon>
        <taxon>Deinococcaceae</taxon>
        <taxon>Deinococcus</taxon>
    </lineage>
</organism>
<dbReference type="GO" id="GO:0003677">
    <property type="term" value="F:DNA binding"/>
    <property type="evidence" value="ECO:0007669"/>
    <property type="project" value="UniProtKB-KW"/>
</dbReference>
<sequence length="90" mass="9988">MKANDVLLCLSLEEQRQSDIRDRLTKRGHVPSMAYLRKTLRKFAADGLVVMRKAENGGCFYRLAEGEAVEAALDSAWDTQRSAISSGGRT</sequence>
<dbReference type="Proteomes" id="UP000313988">
    <property type="component" value="Unassembled WGS sequence"/>
</dbReference>
<dbReference type="EMBL" id="JACHEW010000046">
    <property type="protein sequence ID" value="MBB6018831.1"/>
    <property type="molecule type" value="Genomic_DNA"/>
</dbReference>
<evidence type="ECO:0000313" key="1">
    <source>
        <dbReference type="EMBL" id="MBB6018831.1"/>
    </source>
</evidence>
<accession>A0A5C4XI73</accession>
<evidence type="ECO:0000313" key="2">
    <source>
        <dbReference type="EMBL" id="TNM63213.1"/>
    </source>
</evidence>
<reference evidence="1 4" key="2">
    <citation type="submission" date="2020-08" db="EMBL/GenBank/DDBJ databases">
        <title>Genomic Encyclopedia of Type Strains, Phase IV (KMG-IV): sequencing the most valuable type-strain genomes for metagenomic binning, comparative biology and taxonomic classification.</title>
        <authorList>
            <person name="Goeker M."/>
        </authorList>
    </citation>
    <scope>NUCLEOTIDE SEQUENCE [LARGE SCALE GENOMIC DNA]</scope>
    <source>
        <strain evidence="1 4">DSM 12027</strain>
    </source>
</reference>
<evidence type="ECO:0000313" key="3">
    <source>
        <dbReference type="Proteomes" id="UP000313988"/>
    </source>
</evidence>
<protein>
    <submittedName>
        <fullName evidence="1">DNA-binding PadR family transcriptional regulator</fullName>
    </submittedName>
</protein>
<dbReference type="OrthoDB" id="9929018at2"/>
<proteinExistence type="predicted"/>
<dbReference type="AlphaFoldDB" id="A0A5C4XI73"/>
<dbReference type="EMBL" id="VDMO01000046">
    <property type="protein sequence ID" value="TNM63213.1"/>
    <property type="molecule type" value="Genomic_DNA"/>
</dbReference>
<gene>
    <name evidence="2" type="ORF">FHR04_20195</name>
    <name evidence="1" type="ORF">HNQ04_004112</name>
</gene>
<dbReference type="RefSeq" id="WP_139404979.1">
    <property type="nucleotide sequence ID" value="NZ_JACHEW010000046.1"/>
</dbReference>
<dbReference type="InterPro" id="IPR036390">
    <property type="entry name" value="WH_DNA-bd_sf"/>
</dbReference>
<dbReference type="SUPFAM" id="SSF46785">
    <property type="entry name" value="Winged helix' DNA-binding domain"/>
    <property type="match status" value="1"/>
</dbReference>
<name>A0A5C4XI73_9DEIO</name>
<evidence type="ECO:0000313" key="4">
    <source>
        <dbReference type="Proteomes" id="UP000629870"/>
    </source>
</evidence>
<reference evidence="2 3" key="1">
    <citation type="submission" date="2019-06" db="EMBL/GenBank/DDBJ databases">
        <title>Genome sequence of Deinococcus radiopugnans ATCC 19172.</title>
        <authorList>
            <person name="Maclea K.S."/>
            <person name="Maynard C.R."/>
        </authorList>
    </citation>
    <scope>NUCLEOTIDE SEQUENCE [LARGE SCALE GENOMIC DNA]</scope>
    <source>
        <strain evidence="2 3">ATCC 19172</strain>
    </source>
</reference>
<keyword evidence="4" id="KW-1185">Reference proteome</keyword>
<comment type="caution">
    <text evidence="2">The sequence shown here is derived from an EMBL/GenBank/DDBJ whole genome shotgun (WGS) entry which is preliminary data.</text>
</comment>
<dbReference type="Proteomes" id="UP000629870">
    <property type="component" value="Unassembled WGS sequence"/>
</dbReference>